<dbReference type="FunFam" id="3.60.21.10:FF:000043">
    <property type="entry name" value="Ser/Thr protein phosphatase family"/>
    <property type="match status" value="1"/>
</dbReference>
<dbReference type="InterPro" id="IPR006179">
    <property type="entry name" value="5_nucleotidase/apyrase"/>
</dbReference>
<dbReference type="GO" id="GO:0000166">
    <property type="term" value="F:nucleotide binding"/>
    <property type="evidence" value="ECO:0007669"/>
    <property type="project" value="InterPro"/>
</dbReference>
<dbReference type="PROSITE" id="PS00785">
    <property type="entry name" value="5_NUCLEOTIDASE_1"/>
    <property type="match status" value="1"/>
</dbReference>
<dbReference type="OrthoDB" id="7722975at2759"/>
<feature type="domain" description="Putative 5'-nucleotidase C-terminal" evidence="1">
    <location>
        <begin position="391"/>
        <end position="515"/>
    </location>
</feature>
<dbReference type="GO" id="GO:0046872">
    <property type="term" value="F:metal ion binding"/>
    <property type="evidence" value="ECO:0007669"/>
    <property type="project" value="InterPro"/>
</dbReference>
<dbReference type="SUPFAM" id="SSF56300">
    <property type="entry name" value="Metallo-dependent phosphatases"/>
    <property type="match status" value="1"/>
</dbReference>
<name>A0A2A9NVA1_9AGAR</name>
<dbReference type="Pfam" id="PF21953">
    <property type="entry name" value="NadN_nucleosid_C"/>
    <property type="match status" value="1"/>
</dbReference>
<accession>A0A2A9NVA1</accession>
<proteinExistence type="predicted"/>
<dbReference type="AlphaFoldDB" id="A0A2A9NVA1"/>
<dbReference type="InterPro" id="IPR041823">
    <property type="entry name" value="YHR202W_N"/>
</dbReference>
<dbReference type="STRING" id="703135.A0A2A9NVA1"/>
<dbReference type="Gene3D" id="3.60.21.10">
    <property type="match status" value="1"/>
</dbReference>
<gene>
    <name evidence="2" type="ORF">AMATHDRAFT_2449</name>
</gene>
<dbReference type="GO" id="GO:0016788">
    <property type="term" value="F:hydrolase activity, acting on ester bonds"/>
    <property type="evidence" value="ECO:0007669"/>
    <property type="project" value="InterPro"/>
</dbReference>
<protein>
    <recommendedName>
        <fullName evidence="1">Putative 5'-nucleotidase C-terminal domain-containing protein</fullName>
    </recommendedName>
</protein>
<evidence type="ECO:0000259" key="1">
    <source>
        <dbReference type="Pfam" id="PF21953"/>
    </source>
</evidence>
<dbReference type="CDD" id="cd07407">
    <property type="entry name" value="MPP_YHR202W_N"/>
    <property type="match status" value="1"/>
</dbReference>
<dbReference type="InterPro" id="IPR036907">
    <property type="entry name" value="5'-Nucleotdase_C_sf"/>
</dbReference>
<keyword evidence="3" id="KW-1185">Reference proteome</keyword>
<dbReference type="GO" id="GO:0005829">
    <property type="term" value="C:cytosol"/>
    <property type="evidence" value="ECO:0007669"/>
    <property type="project" value="TreeGrafter"/>
</dbReference>
<evidence type="ECO:0000313" key="3">
    <source>
        <dbReference type="Proteomes" id="UP000242287"/>
    </source>
</evidence>
<reference evidence="2 3" key="1">
    <citation type="submission" date="2014-02" db="EMBL/GenBank/DDBJ databases">
        <title>Transposable element dynamics among asymbiotic and ectomycorrhizal Amanita fungi.</title>
        <authorList>
            <consortium name="DOE Joint Genome Institute"/>
            <person name="Hess J."/>
            <person name="Skrede I."/>
            <person name="Wolfe B."/>
            <person name="LaButti K."/>
            <person name="Ohm R.A."/>
            <person name="Grigoriev I.V."/>
            <person name="Pringle A."/>
        </authorList>
    </citation>
    <scope>NUCLEOTIDE SEQUENCE [LARGE SCALE GENOMIC DNA]</scope>
    <source>
        <strain evidence="2 3">SKay4041</strain>
    </source>
</reference>
<dbReference type="EMBL" id="KZ301981">
    <property type="protein sequence ID" value="PFH52207.1"/>
    <property type="molecule type" value="Genomic_DNA"/>
</dbReference>
<dbReference type="SUPFAM" id="SSF55816">
    <property type="entry name" value="5'-nucleotidase (syn. UDP-sugar hydrolase), C-terminal domain"/>
    <property type="match status" value="1"/>
</dbReference>
<dbReference type="Proteomes" id="UP000242287">
    <property type="component" value="Unassembled WGS sequence"/>
</dbReference>
<dbReference type="GO" id="GO:0009166">
    <property type="term" value="P:nucleotide catabolic process"/>
    <property type="evidence" value="ECO:0007669"/>
    <property type="project" value="InterPro"/>
</dbReference>
<sequence>MKRAKPSPLLLPPKRPLVWGDINIIHTTDTHGWLLGHQKASFPEPNYSGDFGDFSSFVHHMKNIAKRKGVDLLLVDSGDLHDGTGLVDGFPEGGVDAHDANEFFTKLPYDVLAIGNHELYVYANTLDMYNNFVPKCRGRYLSSNANIIIPGENGQPVSVPVGNRFVKFVTTQKRKVTALGVLFDFTANAPNTTVQKVQDMVKEKWFADAIREEPDLFLLAGHMPVANDEWPTVFNAVRKVHPYTPIIILGGHTHIRDCLQLDGRSMSLASGRYMETVGWMSMKFGKKGSDRNLTFTRRYLDPNRVTYEYHTRTSDVDFDTQEGRAITRGLKMLARRFRLSFTYGTAPRDLTLRQSPYSSGGSLLREFVERAIPFALEKDNKRANIPHIVIINTVLLSVARRVLPELNKAGTKQRRSLEALEKREKEMYARGEVDHVYHNWLKRMSKREKSINRRDEELTLGYVTKDSCRGRGDDIHHSPLPFYEYPDFIGSEAPALPDNTLIDLIFVRFVKDQLLEILNSLQTRKRYTESDIEQYSPVLVNAVWGIYAQATWNQTKSK</sequence>
<dbReference type="PANTHER" id="PTHR11575:SF22">
    <property type="entry name" value="ADL392WP"/>
    <property type="match status" value="1"/>
</dbReference>
<dbReference type="InterPro" id="IPR029052">
    <property type="entry name" value="Metallo-depent_PP-like"/>
</dbReference>
<dbReference type="InterPro" id="IPR006146">
    <property type="entry name" value="5'-Nucleotdase_CS"/>
</dbReference>
<dbReference type="PANTHER" id="PTHR11575">
    <property type="entry name" value="5'-NUCLEOTIDASE-RELATED"/>
    <property type="match status" value="1"/>
</dbReference>
<evidence type="ECO:0000313" key="2">
    <source>
        <dbReference type="EMBL" id="PFH52207.1"/>
    </source>
</evidence>
<organism evidence="2 3">
    <name type="scientific">Amanita thiersii Skay4041</name>
    <dbReference type="NCBI Taxonomy" id="703135"/>
    <lineage>
        <taxon>Eukaryota</taxon>
        <taxon>Fungi</taxon>
        <taxon>Dikarya</taxon>
        <taxon>Basidiomycota</taxon>
        <taxon>Agaricomycotina</taxon>
        <taxon>Agaricomycetes</taxon>
        <taxon>Agaricomycetidae</taxon>
        <taxon>Agaricales</taxon>
        <taxon>Pluteineae</taxon>
        <taxon>Amanitaceae</taxon>
        <taxon>Amanita</taxon>
    </lineage>
</organism>
<dbReference type="InterPro" id="IPR053828">
    <property type="entry name" value="Nucleosidase_C"/>
</dbReference>
<dbReference type="GO" id="GO:0005576">
    <property type="term" value="C:extracellular region"/>
    <property type="evidence" value="ECO:0007669"/>
    <property type="project" value="UniProtKB-ARBA"/>
</dbReference>